<evidence type="ECO:0000313" key="1">
    <source>
        <dbReference type="EMBL" id="ACK72419.1"/>
    </source>
</evidence>
<dbReference type="RefSeq" id="WP_015956004.1">
    <property type="nucleotide sequence ID" value="NC_011729.1"/>
</dbReference>
<protein>
    <recommendedName>
        <fullName evidence="3">CMP/dCMP deaminase zinc-binding</fullName>
    </recommendedName>
</protein>
<dbReference type="EMBL" id="CP001291">
    <property type="protein sequence ID" value="ACK72419.1"/>
    <property type="molecule type" value="Genomic_DNA"/>
</dbReference>
<evidence type="ECO:0008006" key="3">
    <source>
        <dbReference type="Google" id="ProtNLM"/>
    </source>
</evidence>
<dbReference type="HOGENOM" id="CLU_1755034_0_0_3"/>
<dbReference type="AlphaFoldDB" id="B7KL47"/>
<dbReference type="eggNOG" id="ENOG5032BFU">
    <property type="taxonomic scope" value="Bacteria"/>
</dbReference>
<keyword evidence="2" id="KW-1185">Reference proteome</keyword>
<dbReference type="KEGG" id="cyc:PCC7424_4045"/>
<gene>
    <name evidence="1" type="ordered locus">PCC7424_4045</name>
</gene>
<organism evidence="1 2">
    <name type="scientific">Gloeothece citriformis (strain PCC 7424)</name>
    <name type="common">Cyanothece sp. (strain PCC 7424)</name>
    <dbReference type="NCBI Taxonomy" id="65393"/>
    <lineage>
        <taxon>Bacteria</taxon>
        <taxon>Bacillati</taxon>
        <taxon>Cyanobacteriota</taxon>
        <taxon>Cyanophyceae</taxon>
        <taxon>Oscillatoriophycideae</taxon>
        <taxon>Chroococcales</taxon>
        <taxon>Aphanothecaceae</taxon>
        <taxon>Gloeothece</taxon>
        <taxon>Gloeothece citriformis</taxon>
    </lineage>
</organism>
<dbReference type="STRING" id="65393.PCC7424_4045"/>
<evidence type="ECO:0000313" key="2">
    <source>
        <dbReference type="Proteomes" id="UP000002384"/>
    </source>
</evidence>
<dbReference type="Proteomes" id="UP000002384">
    <property type="component" value="Chromosome"/>
</dbReference>
<reference evidence="2" key="1">
    <citation type="journal article" date="2011" name="MBio">
        <title>Novel metabolic attributes of the genus Cyanothece, comprising a group of unicellular nitrogen-fixing Cyanobacteria.</title>
        <authorList>
            <person name="Bandyopadhyay A."/>
            <person name="Elvitigala T."/>
            <person name="Welsh E."/>
            <person name="Stockel J."/>
            <person name="Liberton M."/>
            <person name="Min H."/>
            <person name="Sherman L.A."/>
            <person name="Pakrasi H.B."/>
        </authorList>
    </citation>
    <scope>NUCLEOTIDE SEQUENCE [LARGE SCALE GENOMIC DNA]</scope>
    <source>
        <strain evidence="2">PCC 7424</strain>
    </source>
</reference>
<accession>B7KL47</accession>
<name>B7KL47_GLOC7</name>
<dbReference type="OrthoDB" id="4038688at2"/>
<sequence>MITLKESLSADAALLRTIYLKKPFPSKNVAVVELHLKNGRVFGIGATSGPKKKNPLGIDIPKPKSQGGQFEPIVDSHSGYLMNTDSEYKALCAIADTLDMFYDSSVEGKLYLYTERRPCESCQEIVKQFKEKFSNIDVEVFWDYPYP</sequence>
<dbReference type="Pfam" id="PF14424">
    <property type="entry name" value="Toxin-deaminase"/>
    <property type="match status" value="1"/>
</dbReference>
<dbReference type="InterPro" id="IPR032721">
    <property type="entry name" value="Toxin-deaminase"/>
</dbReference>
<proteinExistence type="predicted"/>